<protein>
    <submittedName>
        <fullName evidence="2">Double-strand break repair protein AddB</fullName>
    </submittedName>
</protein>
<dbReference type="SUPFAM" id="SSF52540">
    <property type="entry name" value="P-loop containing nucleoside triphosphate hydrolases"/>
    <property type="match status" value="1"/>
</dbReference>
<feature type="domain" description="PD-(D/E)XK endonuclease-like" evidence="1">
    <location>
        <begin position="584"/>
        <end position="807"/>
    </location>
</feature>
<name>A0ABZ2TIZ9_9RHOB</name>
<dbReference type="EMBL" id="CP146606">
    <property type="protein sequence ID" value="WYK19713.1"/>
    <property type="molecule type" value="Genomic_DNA"/>
</dbReference>
<organism evidence="2 3">
    <name type="scientific">Roseovarius rhodophyticola</name>
    <dbReference type="NCBI Taxonomy" id="3080827"/>
    <lineage>
        <taxon>Bacteria</taxon>
        <taxon>Pseudomonadati</taxon>
        <taxon>Pseudomonadota</taxon>
        <taxon>Alphaproteobacteria</taxon>
        <taxon>Rhodobacterales</taxon>
        <taxon>Roseobacteraceae</taxon>
        <taxon>Roseovarius</taxon>
    </lineage>
</organism>
<dbReference type="NCBIfam" id="TIGR02786">
    <property type="entry name" value="addB_alphas"/>
    <property type="match status" value="1"/>
</dbReference>
<evidence type="ECO:0000313" key="3">
    <source>
        <dbReference type="Proteomes" id="UP001281305"/>
    </source>
</evidence>
<dbReference type="InterPro" id="IPR014153">
    <property type="entry name" value="Ds_break_AddB"/>
</dbReference>
<reference evidence="2 3" key="1">
    <citation type="submission" date="2024-02" db="EMBL/GenBank/DDBJ databases">
        <title>Roseovarius strain W115 nov., isolated from a marine algae.</title>
        <authorList>
            <person name="Lee M.W."/>
            <person name="Lee J.K."/>
            <person name="Kim J.M."/>
            <person name="Choi D.G."/>
            <person name="Baek J.H."/>
            <person name="Bayburt H."/>
            <person name="Jung J.J."/>
            <person name="Han D.M."/>
            <person name="Jeon C.O."/>
        </authorList>
    </citation>
    <scope>NUCLEOTIDE SEQUENCE [LARGE SCALE GENOMIC DNA]</scope>
    <source>
        <strain evidence="2 3">W115</strain>
    </source>
</reference>
<dbReference type="Proteomes" id="UP001281305">
    <property type="component" value="Chromosome"/>
</dbReference>
<sequence length="851" mass="95440">MDEMQAQGVRPEEIEDIDISDQSGHWARILAFLRIIRPYFDLDAGPPDRECRQRLVIGHLAQEWQENPPDHPVILAGSTGSRGPTQTLIQAVARLPKGKVVLPGFDFDQPKDVWDELIERGAAEDHPQFRFADLMSRLGAHPKDVLQWPDCQPSIPARNRLVSLAMRPAPVTDQWLRDGPELERDINDATKQITLLEAPSPRVEALCIAMRLRQAVEDGVTAAMISTDRTLTRQVTAALDRWNIVPDDSAGIPLQLSAPGRFMRHVADLFRAPATTEQLFTLLKHPLTHSTTDRGPHLRFTRELELYLRKRGCPAPTADIMREWALHQESVDAAGWCQWVIENLLDHQAPDPVSVADRITRHIAISEAIARGQTTEGQVKLWKGEAGEESLKTVSNLAEHASASGALNASDYAHLFNAILSRESVRSADAPHTQVLIWGTLEARVQGAELLILAGLNEGIWPEAPPQDPWLNRDMRKQVGLTLPERRIGLSAHDFQQAICTRDVWLTRSLRTEDAQTVPSRWLNRLQNLVCGLPEGHGKQAFVDMRSRGQHWLSLVRMLEQPDEKPVALRPAPCPPSKFRPRKLSVTDIKRLIRDPYAVYARHVLRLRPLNSLMRMPDALLRGTVLHEIFETFVRDTAASQDQLTAQNLRDVTASVLNENVHWAEARALWQARIDRVADWFIETELERRTLAHPSAFETLGAADMPALGFTLTAKADRIDIGPDGNLYIYDYKTGSAPTKAEQLNFDKQLLLEAAIAERAGFENIPPSPIAQATYVALGNKPGQSHAPLEEESPADTWSKLNRLIAQYLQDDQGFVSRRAVQKIEAVGDYDHLSRFGEWEQVDSPNPEKVG</sequence>
<dbReference type="InterPro" id="IPR038726">
    <property type="entry name" value="PDDEXK_AddAB-type"/>
</dbReference>
<evidence type="ECO:0000259" key="1">
    <source>
        <dbReference type="Pfam" id="PF12705"/>
    </source>
</evidence>
<accession>A0ABZ2TIZ9</accession>
<dbReference type="SUPFAM" id="SSF52980">
    <property type="entry name" value="Restriction endonuclease-like"/>
    <property type="match status" value="1"/>
</dbReference>
<dbReference type="InterPro" id="IPR011335">
    <property type="entry name" value="Restrct_endonuc-II-like"/>
</dbReference>
<dbReference type="InterPro" id="IPR011604">
    <property type="entry name" value="PDDEXK-like_dom_sf"/>
</dbReference>
<dbReference type="InterPro" id="IPR027417">
    <property type="entry name" value="P-loop_NTPase"/>
</dbReference>
<dbReference type="RefSeq" id="WP_339106872.1">
    <property type="nucleotide sequence ID" value="NZ_CP146606.1"/>
</dbReference>
<dbReference type="Gene3D" id="3.90.320.10">
    <property type="match status" value="1"/>
</dbReference>
<gene>
    <name evidence="2" type="primary">addB</name>
    <name evidence="2" type="ORF">RZS32_007630</name>
</gene>
<proteinExistence type="predicted"/>
<dbReference type="Pfam" id="PF12705">
    <property type="entry name" value="PDDEXK_1"/>
    <property type="match status" value="1"/>
</dbReference>
<keyword evidence="3" id="KW-1185">Reference proteome</keyword>
<evidence type="ECO:0000313" key="2">
    <source>
        <dbReference type="EMBL" id="WYK19713.1"/>
    </source>
</evidence>